<gene>
    <name evidence="1" type="ORF">QJS10_CPB12g00673</name>
</gene>
<proteinExistence type="predicted"/>
<organism evidence="1 2">
    <name type="scientific">Acorus calamus</name>
    <name type="common">Sweet flag</name>
    <dbReference type="NCBI Taxonomy" id="4465"/>
    <lineage>
        <taxon>Eukaryota</taxon>
        <taxon>Viridiplantae</taxon>
        <taxon>Streptophyta</taxon>
        <taxon>Embryophyta</taxon>
        <taxon>Tracheophyta</taxon>
        <taxon>Spermatophyta</taxon>
        <taxon>Magnoliopsida</taxon>
        <taxon>Liliopsida</taxon>
        <taxon>Acoraceae</taxon>
        <taxon>Acorus</taxon>
    </lineage>
</organism>
<comment type="caution">
    <text evidence="1">The sequence shown here is derived from an EMBL/GenBank/DDBJ whole genome shotgun (WGS) entry which is preliminary data.</text>
</comment>
<dbReference type="EMBL" id="JAUJYO010000012">
    <property type="protein sequence ID" value="KAK1302384.1"/>
    <property type="molecule type" value="Genomic_DNA"/>
</dbReference>
<keyword evidence="2" id="KW-1185">Reference proteome</keyword>
<dbReference type="Proteomes" id="UP001180020">
    <property type="component" value="Unassembled WGS sequence"/>
</dbReference>
<sequence>MGDKEISWDEEHSFGFVDVEDNSPLADLFGFWFSSDGEDSTTPLTKIQSGCTRSTAESAVVESKSDRVIELQENSVGNNGPRLNTPLFEFAENVLPPSSIWADTSPNLELLVAEDVHMTETERHRLGVVFSDGLLKASATVGAMNEVVLKGQVVVDDLRTAIPVEERTSQSKI</sequence>
<evidence type="ECO:0000313" key="1">
    <source>
        <dbReference type="EMBL" id="KAK1302384.1"/>
    </source>
</evidence>
<evidence type="ECO:0000313" key="2">
    <source>
        <dbReference type="Proteomes" id="UP001180020"/>
    </source>
</evidence>
<reference evidence="1" key="1">
    <citation type="journal article" date="2023" name="Nat. Commun.">
        <title>Diploid and tetraploid genomes of Acorus and the evolution of monocots.</title>
        <authorList>
            <person name="Ma L."/>
            <person name="Liu K.W."/>
            <person name="Li Z."/>
            <person name="Hsiao Y.Y."/>
            <person name="Qi Y."/>
            <person name="Fu T."/>
            <person name="Tang G.D."/>
            <person name="Zhang D."/>
            <person name="Sun W.H."/>
            <person name="Liu D.K."/>
            <person name="Li Y."/>
            <person name="Chen G.Z."/>
            <person name="Liu X.D."/>
            <person name="Liao X.Y."/>
            <person name="Jiang Y.T."/>
            <person name="Yu X."/>
            <person name="Hao Y."/>
            <person name="Huang J."/>
            <person name="Zhao X.W."/>
            <person name="Ke S."/>
            <person name="Chen Y.Y."/>
            <person name="Wu W.L."/>
            <person name="Hsu J.L."/>
            <person name="Lin Y.F."/>
            <person name="Huang M.D."/>
            <person name="Li C.Y."/>
            <person name="Huang L."/>
            <person name="Wang Z.W."/>
            <person name="Zhao X."/>
            <person name="Zhong W.Y."/>
            <person name="Peng D.H."/>
            <person name="Ahmad S."/>
            <person name="Lan S."/>
            <person name="Zhang J.S."/>
            <person name="Tsai W.C."/>
            <person name="Van de Peer Y."/>
            <person name="Liu Z.J."/>
        </authorList>
    </citation>
    <scope>NUCLEOTIDE SEQUENCE</scope>
    <source>
        <strain evidence="1">CP</strain>
    </source>
</reference>
<dbReference type="AlphaFoldDB" id="A0AAV9DN39"/>
<reference evidence="1" key="2">
    <citation type="submission" date="2023-06" db="EMBL/GenBank/DDBJ databases">
        <authorList>
            <person name="Ma L."/>
            <person name="Liu K.-W."/>
            <person name="Li Z."/>
            <person name="Hsiao Y.-Y."/>
            <person name="Qi Y."/>
            <person name="Fu T."/>
            <person name="Tang G."/>
            <person name="Zhang D."/>
            <person name="Sun W.-H."/>
            <person name="Liu D.-K."/>
            <person name="Li Y."/>
            <person name="Chen G.-Z."/>
            <person name="Liu X.-D."/>
            <person name="Liao X.-Y."/>
            <person name="Jiang Y.-T."/>
            <person name="Yu X."/>
            <person name="Hao Y."/>
            <person name="Huang J."/>
            <person name="Zhao X.-W."/>
            <person name="Ke S."/>
            <person name="Chen Y.-Y."/>
            <person name="Wu W.-L."/>
            <person name="Hsu J.-L."/>
            <person name="Lin Y.-F."/>
            <person name="Huang M.-D."/>
            <person name="Li C.-Y."/>
            <person name="Huang L."/>
            <person name="Wang Z.-W."/>
            <person name="Zhao X."/>
            <person name="Zhong W.-Y."/>
            <person name="Peng D.-H."/>
            <person name="Ahmad S."/>
            <person name="Lan S."/>
            <person name="Zhang J.-S."/>
            <person name="Tsai W.-C."/>
            <person name="Van De Peer Y."/>
            <person name="Liu Z.-J."/>
        </authorList>
    </citation>
    <scope>NUCLEOTIDE SEQUENCE</scope>
    <source>
        <strain evidence="1">CP</strain>
        <tissue evidence="1">Leaves</tissue>
    </source>
</reference>
<accession>A0AAV9DN39</accession>
<protein>
    <submittedName>
        <fullName evidence="1">Uncharacterized protein</fullName>
    </submittedName>
</protein>
<name>A0AAV9DN39_ACOCL</name>